<gene>
    <name evidence="2" type="ORF">LCGC14_2310010</name>
</gene>
<evidence type="ECO:0000256" key="1">
    <source>
        <dbReference type="SAM" id="Phobius"/>
    </source>
</evidence>
<feature type="transmembrane region" description="Helical" evidence="1">
    <location>
        <begin position="14"/>
        <end position="32"/>
    </location>
</feature>
<keyword evidence="1" id="KW-1133">Transmembrane helix</keyword>
<name>A0A0F9FFT3_9ZZZZ</name>
<reference evidence="2" key="1">
    <citation type="journal article" date="2015" name="Nature">
        <title>Complex archaea that bridge the gap between prokaryotes and eukaryotes.</title>
        <authorList>
            <person name="Spang A."/>
            <person name="Saw J.H."/>
            <person name="Jorgensen S.L."/>
            <person name="Zaremba-Niedzwiedzka K."/>
            <person name="Martijn J."/>
            <person name="Lind A.E."/>
            <person name="van Eijk R."/>
            <person name="Schleper C."/>
            <person name="Guy L."/>
            <person name="Ettema T.J."/>
        </authorList>
    </citation>
    <scope>NUCLEOTIDE SEQUENCE</scope>
</reference>
<keyword evidence="1" id="KW-0812">Transmembrane</keyword>
<keyword evidence="1" id="KW-0472">Membrane</keyword>
<dbReference type="AlphaFoldDB" id="A0A0F9FFT3"/>
<dbReference type="EMBL" id="LAZR01032762">
    <property type="protein sequence ID" value="KKL49987.1"/>
    <property type="molecule type" value="Genomic_DNA"/>
</dbReference>
<evidence type="ECO:0000313" key="2">
    <source>
        <dbReference type="EMBL" id="KKL49987.1"/>
    </source>
</evidence>
<comment type="caution">
    <text evidence="2">The sequence shown here is derived from an EMBL/GenBank/DDBJ whole genome shotgun (WGS) entry which is preliminary data.</text>
</comment>
<feature type="transmembrane region" description="Helical" evidence="1">
    <location>
        <begin position="52"/>
        <end position="71"/>
    </location>
</feature>
<protein>
    <submittedName>
        <fullName evidence="2">Uncharacterized protein</fullName>
    </submittedName>
</protein>
<proteinExistence type="predicted"/>
<sequence length="179" mass="20908">MGIKLFSSKKFKTFIWILTVIVSLVSFLEIIIKFKILKGLLSLLKWTINLKIPDFIFIIIILALLIWLFLINRKLKELSQVYKGEPQVDIKEEVEKIKLDKKREYVLLFFADAPGEEKLEDLYDFYKGEFGEESIGRLEFNIIINDLEKAELIRLTGTLRSGKFYVKTSKGLDVVKEIL</sequence>
<accession>A0A0F9FFT3</accession>
<organism evidence="2">
    <name type="scientific">marine sediment metagenome</name>
    <dbReference type="NCBI Taxonomy" id="412755"/>
    <lineage>
        <taxon>unclassified sequences</taxon>
        <taxon>metagenomes</taxon>
        <taxon>ecological metagenomes</taxon>
    </lineage>
</organism>